<comment type="caution">
    <text evidence="2">The sequence shown here is derived from an EMBL/GenBank/DDBJ whole genome shotgun (WGS) entry which is preliminary data.</text>
</comment>
<feature type="chain" id="PRO_5012825316" description="AMIN domain-containing protein" evidence="1">
    <location>
        <begin position="21"/>
        <end position="446"/>
    </location>
</feature>
<accession>A0A1Y5FI75</accession>
<organism evidence="2 3">
    <name type="scientific">Halobacteriovorax marinus</name>
    <dbReference type="NCBI Taxonomy" id="97084"/>
    <lineage>
        <taxon>Bacteria</taxon>
        <taxon>Pseudomonadati</taxon>
        <taxon>Bdellovibrionota</taxon>
        <taxon>Bacteriovoracia</taxon>
        <taxon>Bacteriovoracales</taxon>
        <taxon>Halobacteriovoraceae</taxon>
        <taxon>Halobacteriovorax</taxon>
    </lineage>
</organism>
<sequence>MNLFKLLVVLSLLSFQTVFASETFDYAGQRSEEVNLEVTKEITLHRVEYVDGTCERQVPYQEEVCGNETRYRQECRDVPGHNNCYNQSRQVCEYVTNYRQSCTTGPSRETCRNVTRYRENCTTGPSREVCRDEPARRVCRTRNGVERCRDVPGRRHCTTKPGERTCRRVPYQDRVCRTHPGERTCRSVPYQDRECRDVSERVCDWIPTRNVCDSIPYQEWVCRDVTRYRTETYACKKPINVPYQAEKKFIRNVSFKFTDEAQVGNAKFNLSLNADSSLVVQIINNDKEISYIQSKKKTQLVSDTDEENIVNTVYKINFGHLETFLAPLRTELKSLWMNKAGKFVLKTSGSEALKEASITIDVVKRKNGKRHFNKAFKLSEFTTADSKLSIDLSKHGFSRLKGSFGKAVKLKTQIKISIEAPKHLVDPITQSLFVTKDFKLKVYKNK</sequence>
<evidence type="ECO:0000313" key="2">
    <source>
        <dbReference type="EMBL" id="OUR99557.1"/>
    </source>
</evidence>
<keyword evidence="1" id="KW-0732">Signal</keyword>
<gene>
    <name evidence="2" type="ORF">A9Q84_00625</name>
</gene>
<name>A0A1Y5FI75_9BACT</name>
<evidence type="ECO:0000313" key="3">
    <source>
        <dbReference type="Proteomes" id="UP000196531"/>
    </source>
</evidence>
<dbReference type="EMBL" id="MAAO01000002">
    <property type="protein sequence ID" value="OUR99557.1"/>
    <property type="molecule type" value="Genomic_DNA"/>
</dbReference>
<evidence type="ECO:0008006" key="4">
    <source>
        <dbReference type="Google" id="ProtNLM"/>
    </source>
</evidence>
<reference evidence="3" key="1">
    <citation type="journal article" date="2017" name="Proc. Natl. Acad. Sci. U.S.A.">
        <title>Simulation of Deepwater Horizon oil plume reveals substrate specialization within a complex community of hydrocarbon-degraders.</title>
        <authorList>
            <person name="Hu P."/>
            <person name="Dubinsky E.A."/>
            <person name="Probst A.J."/>
            <person name="Wang J."/>
            <person name="Sieber C.M.K."/>
            <person name="Tom L.M."/>
            <person name="Gardinali P."/>
            <person name="Banfield J.F."/>
            <person name="Atlas R.M."/>
            <person name="Andersen G.L."/>
        </authorList>
    </citation>
    <scope>NUCLEOTIDE SEQUENCE [LARGE SCALE GENOMIC DNA]</scope>
</reference>
<feature type="signal peptide" evidence="1">
    <location>
        <begin position="1"/>
        <end position="20"/>
    </location>
</feature>
<dbReference type="Proteomes" id="UP000196531">
    <property type="component" value="Unassembled WGS sequence"/>
</dbReference>
<protein>
    <recommendedName>
        <fullName evidence="4">AMIN domain-containing protein</fullName>
    </recommendedName>
</protein>
<proteinExistence type="predicted"/>
<evidence type="ECO:0000256" key="1">
    <source>
        <dbReference type="SAM" id="SignalP"/>
    </source>
</evidence>
<dbReference type="AlphaFoldDB" id="A0A1Y5FI75"/>